<dbReference type="GO" id="GO:0030632">
    <property type="term" value="P:D-alanine biosynthetic process"/>
    <property type="evidence" value="ECO:0007669"/>
    <property type="project" value="UniProtKB-UniRule"/>
</dbReference>
<dbReference type="InterPro" id="IPR000821">
    <property type="entry name" value="Ala_racemase"/>
</dbReference>
<dbReference type="PRINTS" id="PR00992">
    <property type="entry name" value="ALARACEMASE"/>
</dbReference>
<proteinExistence type="inferred from homology"/>
<sequence length="383" mass="41554">MERVPFPSGGALKKARTWALIHTDTLRANAAAIKELLPGGCSVMAVVKANAYGHGLLEVSTCLNRAGIRDFAVATLEEGIRLRQGGVTGNILILGYTPASLAGYLREYGLTQTVADALHGWQLAKTGLPLDVHLKIDTGMHRLGIPANRPEEILPLMTIPTLRVTGLFTHLCAADSSRPEDVAFTRRQIGDFFELTRQLSARGIPLPALHVQSSYGILRYPGLPCRFARPGILLYGCLSDPETMGEIPAPIRPVLSWHSRIALTRQIPEGDTVGYGRRWQARGPRRLAVIPVGYGDGYPRSLSNCHEVLICGQRAPIAGRICMDQMMADITHIPQAHCGSLVTLIGEQEGGRITAEETAARAGTIANELLCRLGDRIRRVTCP</sequence>
<dbReference type="GO" id="GO:0008784">
    <property type="term" value="F:alanine racemase activity"/>
    <property type="evidence" value="ECO:0007669"/>
    <property type="project" value="UniProtKB-UniRule"/>
</dbReference>
<dbReference type="Pfam" id="PF00842">
    <property type="entry name" value="Ala_racemase_C"/>
    <property type="match status" value="1"/>
</dbReference>
<dbReference type="Gene3D" id="2.40.37.10">
    <property type="entry name" value="Lyase, Ornithine Decarboxylase, Chain A, domain 1"/>
    <property type="match status" value="1"/>
</dbReference>
<dbReference type="PANTHER" id="PTHR30511:SF0">
    <property type="entry name" value="ALANINE RACEMASE, CATABOLIC-RELATED"/>
    <property type="match status" value="1"/>
</dbReference>
<comment type="caution">
    <text evidence="8">The sequence shown here is derived from an EMBL/GenBank/DDBJ whole genome shotgun (WGS) entry which is preliminary data.</text>
</comment>
<comment type="cofactor">
    <cofactor evidence="1 4 5">
        <name>pyridoxal 5'-phosphate</name>
        <dbReference type="ChEBI" id="CHEBI:597326"/>
    </cofactor>
</comment>
<dbReference type="PANTHER" id="PTHR30511">
    <property type="entry name" value="ALANINE RACEMASE"/>
    <property type="match status" value="1"/>
</dbReference>
<comment type="pathway">
    <text evidence="4">Amino-acid biosynthesis; D-alanine biosynthesis; D-alanine from L-alanine: step 1/1.</text>
</comment>
<reference evidence="8" key="1">
    <citation type="submission" date="2020-10" db="EMBL/GenBank/DDBJ databases">
        <authorList>
            <person name="Gilroy R."/>
        </authorList>
    </citation>
    <scope>NUCLEOTIDE SEQUENCE</scope>
    <source>
        <strain evidence="8">ChiBcec2-4451</strain>
    </source>
</reference>
<evidence type="ECO:0000256" key="1">
    <source>
        <dbReference type="ARBA" id="ARBA00001933"/>
    </source>
</evidence>
<dbReference type="GO" id="GO:0005829">
    <property type="term" value="C:cytosol"/>
    <property type="evidence" value="ECO:0007669"/>
    <property type="project" value="TreeGrafter"/>
</dbReference>
<comment type="catalytic activity">
    <reaction evidence="4">
        <text>L-alanine = D-alanine</text>
        <dbReference type="Rhea" id="RHEA:20249"/>
        <dbReference type="ChEBI" id="CHEBI:57416"/>
        <dbReference type="ChEBI" id="CHEBI:57972"/>
        <dbReference type="EC" id="5.1.1.1"/>
    </reaction>
</comment>
<protein>
    <recommendedName>
        <fullName evidence="4">Alanine racemase</fullName>
        <ecNumber evidence="4">5.1.1.1</ecNumber>
    </recommendedName>
</protein>
<evidence type="ECO:0000313" key="9">
    <source>
        <dbReference type="Proteomes" id="UP000886723"/>
    </source>
</evidence>
<evidence type="ECO:0000256" key="6">
    <source>
        <dbReference type="PIRSR" id="PIRSR600821-52"/>
    </source>
</evidence>
<reference evidence="8" key="2">
    <citation type="journal article" date="2021" name="PeerJ">
        <title>Extensive microbial diversity within the chicken gut microbiome revealed by metagenomics and culture.</title>
        <authorList>
            <person name="Gilroy R."/>
            <person name="Ravi A."/>
            <person name="Getino M."/>
            <person name="Pursley I."/>
            <person name="Horton D.L."/>
            <person name="Alikhan N.F."/>
            <person name="Baker D."/>
            <person name="Gharbi K."/>
            <person name="Hall N."/>
            <person name="Watson M."/>
            <person name="Adriaenssens E.M."/>
            <person name="Foster-Nyarko E."/>
            <person name="Jarju S."/>
            <person name="Secka A."/>
            <person name="Antonio M."/>
            <person name="Oren A."/>
            <person name="Chaudhuri R.R."/>
            <person name="La Ragione R."/>
            <person name="Hildebrand F."/>
            <person name="Pallen M.J."/>
        </authorList>
    </citation>
    <scope>NUCLEOTIDE SEQUENCE</scope>
    <source>
        <strain evidence="8">ChiBcec2-4451</strain>
    </source>
</reference>
<evidence type="ECO:0000256" key="2">
    <source>
        <dbReference type="ARBA" id="ARBA00022898"/>
    </source>
</evidence>
<evidence type="ECO:0000313" key="8">
    <source>
        <dbReference type="EMBL" id="HIV11689.1"/>
    </source>
</evidence>
<dbReference type="HAMAP" id="MF_01201">
    <property type="entry name" value="Ala_racemase"/>
    <property type="match status" value="1"/>
</dbReference>
<dbReference type="NCBIfam" id="TIGR00492">
    <property type="entry name" value="alr"/>
    <property type="match status" value="1"/>
</dbReference>
<dbReference type="FunFam" id="3.20.20.10:FF:000002">
    <property type="entry name" value="Alanine racemase"/>
    <property type="match status" value="1"/>
</dbReference>
<feature type="modified residue" description="N6-(pyridoxal phosphate)lysine" evidence="4 5">
    <location>
        <position position="48"/>
    </location>
</feature>
<organism evidence="8 9">
    <name type="scientific">Candidatus Pullilachnospira stercoravium</name>
    <dbReference type="NCBI Taxonomy" id="2840913"/>
    <lineage>
        <taxon>Bacteria</taxon>
        <taxon>Bacillati</taxon>
        <taxon>Bacillota</taxon>
        <taxon>Clostridia</taxon>
        <taxon>Lachnospirales</taxon>
        <taxon>Lachnospiraceae</taxon>
        <taxon>Lachnospiraceae incertae sedis</taxon>
        <taxon>Candidatus Pullilachnospira</taxon>
    </lineage>
</organism>
<dbReference type="InterPro" id="IPR001608">
    <property type="entry name" value="Ala_racemase_N"/>
</dbReference>
<comment type="function">
    <text evidence="4">Catalyzes the interconversion of L-alanine and D-alanine. May also act on other amino acids.</text>
</comment>
<gene>
    <name evidence="8" type="primary">vanT</name>
    <name evidence="8" type="ORF">IAA63_00930</name>
</gene>
<feature type="active site" description="Proton acceptor; specific for D-alanine" evidence="4">
    <location>
        <position position="48"/>
    </location>
</feature>
<dbReference type="Pfam" id="PF01168">
    <property type="entry name" value="Ala_racemase_N"/>
    <property type="match status" value="1"/>
</dbReference>
<evidence type="ECO:0000256" key="4">
    <source>
        <dbReference type="HAMAP-Rule" id="MF_01201"/>
    </source>
</evidence>
<dbReference type="Gene3D" id="3.20.20.10">
    <property type="entry name" value="Alanine racemase"/>
    <property type="match status" value="1"/>
</dbReference>
<dbReference type="AlphaFoldDB" id="A0A9D1NRM9"/>
<feature type="active site" description="Proton acceptor; specific for L-alanine" evidence="4">
    <location>
        <position position="275"/>
    </location>
</feature>
<dbReference type="NCBIfam" id="NF033131">
    <property type="entry name" value="vanT-G-Cterm"/>
    <property type="match status" value="1"/>
</dbReference>
<comment type="similarity">
    <text evidence="4">Belongs to the alanine racemase family.</text>
</comment>
<evidence type="ECO:0000259" key="7">
    <source>
        <dbReference type="SMART" id="SM01005"/>
    </source>
</evidence>
<keyword evidence="3 4" id="KW-0413">Isomerase</keyword>
<dbReference type="InterPro" id="IPR029066">
    <property type="entry name" value="PLP-binding_barrel"/>
</dbReference>
<dbReference type="EC" id="5.1.1.1" evidence="4"/>
<dbReference type="InterPro" id="IPR009006">
    <property type="entry name" value="Ala_racemase/Decarboxylase_C"/>
</dbReference>
<dbReference type="InterPro" id="IPR020622">
    <property type="entry name" value="Ala_racemase_pyridoxalP-BS"/>
</dbReference>
<dbReference type="EMBL" id="DVON01000023">
    <property type="protein sequence ID" value="HIV11689.1"/>
    <property type="molecule type" value="Genomic_DNA"/>
</dbReference>
<name>A0A9D1NRM9_9FIRM</name>
<feature type="domain" description="Alanine racemase C-terminal" evidence="7">
    <location>
        <begin position="254"/>
        <end position="382"/>
    </location>
</feature>
<dbReference type="SUPFAM" id="SSF51419">
    <property type="entry name" value="PLP-binding barrel"/>
    <property type="match status" value="1"/>
</dbReference>
<dbReference type="SMART" id="SM01005">
    <property type="entry name" value="Ala_racemase_C"/>
    <property type="match status" value="1"/>
</dbReference>
<dbReference type="Proteomes" id="UP000886723">
    <property type="component" value="Unassembled WGS sequence"/>
</dbReference>
<feature type="binding site" evidence="4 6">
    <location>
        <position position="142"/>
    </location>
    <ligand>
        <name>substrate</name>
    </ligand>
</feature>
<dbReference type="SUPFAM" id="SSF50621">
    <property type="entry name" value="Alanine racemase C-terminal domain-like"/>
    <property type="match status" value="1"/>
</dbReference>
<evidence type="ECO:0000256" key="3">
    <source>
        <dbReference type="ARBA" id="ARBA00023235"/>
    </source>
</evidence>
<accession>A0A9D1NRM9</accession>
<evidence type="ECO:0000256" key="5">
    <source>
        <dbReference type="PIRSR" id="PIRSR600821-50"/>
    </source>
</evidence>
<feature type="binding site" evidence="4 6">
    <location>
        <position position="323"/>
    </location>
    <ligand>
        <name>substrate</name>
    </ligand>
</feature>
<keyword evidence="2 4" id="KW-0663">Pyridoxal phosphate</keyword>
<dbReference type="InterPro" id="IPR011079">
    <property type="entry name" value="Ala_racemase_C"/>
</dbReference>
<dbReference type="GO" id="GO:0030170">
    <property type="term" value="F:pyridoxal phosphate binding"/>
    <property type="evidence" value="ECO:0007669"/>
    <property type="project" value="UniProtKB-UniRule"/>
</dbReference>
<dbReference type="PROSITE" id="PS00395">
    <property type="entry name" value="ALANINE_RACEMASE"/>
    <property type="match status" value="1"/>
</dbReference>